<evidence type="ECO:0008006" key="5">
    <source>
        <dbReference type="Google" id="ProtNLM"/>
    </source>
</evidence>
<dbReference type="Proteomes" id="UP000192393">
    <property type="component" value="Unassembled WGS sequence"/>
</dbReference>
<accession>A0A1W1ZY34</accession>
<reference evidence="4" key="1">
    <citation type="submission" date="2017-04" db="EMBL/GenBank/DDBJ databases">
        <authorList>
            <person name="Varghese N."/>
            <person name="Submissions S."/>
        </authorList>
    </citation>
    <scope>NUCLEOTIDE SEQUENCE [LARGE SCALE GENOMIC DNA]</scope>
    <source>
        <strain evidence="4">CGMCC 1.12708</strain>
    </source>
</reference>
<feature type="transmembrane region" description="Helical" evidence="1">
    <location>
        <begin position="44"/>
        <end position="62"/>
    </location>
</feature>
<keyword evidence="1" id="KW-0812">Transmembrane</keyword>
<keyword evidence="1" id="KW-1133">Transmembrane helix</keyword>
<protein>
    <recommendedName>
        <fullName evidence="5">LPXTG-motif cell wall anchor domain-containing protein</fullName>
    </recommendedName>
</protein>
<dbReference type="RefSeq" id="WP_084016902.1">
    <property type="nucleotide sequence ID" value="NZ_FWXS01000003.1"/>
</dbReference>
<organism evidence="3 4">
    <name type="scientific">Moheibacter sediminis</name>
    <dbReference type="NCBI Taxonomy" id="1434700"/>
    <lineage>
        <taxon>Bacteria</taxon>
        <taxon>Pseudomonadati</taxon>
        <taxon>Bacteroidota</taxon>
        <taxon>Flavobacteriia</taxon>
        <taxon>Flavobacteriales</taxon>
        <taxon>Weeksellaceae</taxon>
        <taxon>Moheibacter</taxon>
    </lineage>
</organism>
<keyword evidence="2" id="KW-0732">Signal</keyword>
<keyword evidence="4" id="KW-1185">Reference proteome</keyword>
<evidence type="ECO:0000256" key="2">
    <source>
        <dbReference type="SAM" id="SignalP"/>
    </source>
</evidence>
<evidence type="ECO:0000256" key="1">
    <source>
        <dbReference type="SAM" id="Phobius"/>
    </source>
</evidence>
<evidence type="ECO:0000313" key="3">
    <source>
        <dbReference type="EMBL" id="SMC53327.1"/>
    </source>
</evidence>
<dbReference type="STRING" id="1434700.SAMN06296427_103328"/>
<proteinExistence type="predicted"/>
<feature type="signal peptide" evidence="2">
    <location>
        <begin position="1"/>
        <end position="20"/>
    </location>
</feature>
<dbReference type="EMBL" id="FWXS01000003">
    <property type="protein sequence ID" value="SMC53327.1"/>
    <property type="molecule type" value="Genomic_DNA"/>
</dbReference>
<keyword evidence="1" id="KW-0472">Membrane</keyword>
<dbReference type="AlphaFoldDB" id="A0A1W1ZY34"/>
<name>A0A1W1ZY34_9FLAO</name>
<sequence length="69" mass="7800">MKKFLLTMTILLLSFYPSFAQVPPPPDYHENSGPGAPSSLPVDQYVFFLMGIALTIGVYFIWSKRKAFN</sequence>
<evidence type="ECO:0000313" key="4">
    <source>
        <dbReference type="Proteomes" id="UP000192393"/>
    </source>
</evidence>
<feature type="chain" id="PRO_5013297712" description="LPXTG-motif cell wall anchor domain-containing protein" evidence="2">
    <location>
        <begin position="21"/>
        <end position="69"/>
    </location>
</feature>
<gene>
    <name evidence="3" type="ORF">SAMN06296427_103328</name>
</gene>